<reference evidence="2 3" key="1">
    <citation type="submission" date="2020-07" db="EMBL/GenBank/DDBJ databases">
        <authorList>
            <person name="An P."/>
            <person name="Carson L.C."/>
            <person name="Croyle M.H."/>
            <person name="Gorske A.G."/>
            <person name="Han W."/>
            <person name="Keeley P.R."/>
            <person name="Lawrence Z.G."/>
            <person name="Roney M.P."/>
            <person name="Butela K.A."/>
            <person name="Garlena R.A."/>
            <person name="Russell D.A."/>
            <person name="Pope W.H."/>
            <person name="Jacobs-Sera D."/>
            <person name="Hatfull G.F."/>
        </authorList>
    </citation>
    <scope>NUCLEOTIDE SEQUENCE [LARGE SCALE GENOMIC DNA]</scope>
</reference>
<gene>
    <name evidence="2" type="primary">67</name>
    <name evidence="2" type="ORF">SEA_JKSYNGBOY_67</name>
</gene>
<proteinExistence type="predicted"/>
<dbReference type="GeneID" id="63026200"/>
<evidence type="ECO:0000256" key="1">
    <source>
        <dbReference type="SAM" id="MobiDB-lite"/>
    </source>
</evidence>
<evidence type="ECO:0000313" key="2">
    <source>
        <dbReference type="EMBL" id="QNJ58041.1"/>
    </source>
</evidence>
<accession>A0A7G8LLB9</accession>
<evidence type="ECO:0000313" key="3">
    <source>
        <dbReference type="Proteomes" id="UP000515828"/>
    </source>
</evidence>
<sequence length="403" mass="42769">MTDDPARKTADAIAARLTDTIIARYQGDQPHMTKQADPNGRTPFSPPTPPNLADVKPQLHVQAMLETARAEGRADALAEQLSDLSLDRMALVDRLVDREREAANVIVGLIEDRAKAVAEAANTRALLDSATAKVAELQADVDADPRREYLQSINDVVTDAITTIGGSNLTDSDTTGDRVDLLAERAIELHQRAGTDVDDERRLTRIVDEARDLAADTLVEHHLDVNGADAPPAAIPDGLVDLVGALRSTLRYTRDRAQQLQAANDALQQTVNGRHTVVDGDVRSHAEPAPMGNLVSTVVADLQAAAIASEPNGASGGFDVGAPYEQTVEAAPLPADVTQAIDVAKDAAATGGESPATPCANCGHTRAAHDPGSYWNADQRAIHQSCKPPCPCSDYCDRRMSDG</sequence>
<organism evidence="2 3">
    <name type="scientific">Gordonia phage JKSyngboy</name>
    <dbReference type="NCBI Taxonomy" id="2762400"/>
    <lineage>
        <taxon>Viruses</taxon>
        <taxon>Duplodnaviria</taxon>
        <taxon>Heunggongvirae</taxon>
        <taxon>Uroviricota</taxon>
        <taxon>Caudoviricetes</taxon>
        <taxon>Stackebrandtviridae</taxon>
        <taxon>Schenleyvirinae</taxon>
        <taxon>Kroosvirus</taxon>
        <taxon>Kroosvirus jksyngboy</taxon>
    </lineage>
</organism>
<dbReference type="KEGG" id="vg:63026200"/>
<dbReference type="Proteomes" id="UP000515828">
    <property type="component" value="Segment"/>
</dbReference>
<name>A0A7G8LLB9_9CAUD</name>
<keyword evidence="3" id="KW-1185">Reference proteome</keyword>
<dbReference type="RefSeq" id="YP_010001694.1">
    <property type="nucleotide sequence ID" value="NC_053235.1"/>
</dbReference>
<protein>
    <submittedName>
        <fullName evidence="2">Uncharacterized protein</fullName>
    </submittedName>
</protein>
<dbReference type="EMBL" id="MT723937">
    <property type="protein sequence ID" value="QNJ58041.1"/>
    <property type="molecule type" value="Genomic_DNA"/>
</dbReference>
<feature type="region of interest" description="Disordered" evidence="1">
    <location>
        <begin position="25"/>
        <end position="51"/>
    </location>
</feature>